<dbReference type="FunFam" id="1.10.8.710:FF:000003">
    <property type="entry name" value="Dynein axonemal heavy chain 5"/>
    <property type="match status" value="1"/>
</dbReference>
<dbReference type="SMART" id="SM00382">
    <property type="entry name" value="AAA"/>
    <property type="match status" value="3"/>
</dbReference>
<dbReference type="GO" id="GO:0000235">
    <property type="term" value="C:astral microtubule"/>
    <property type="evidence" value="ECO:0007669"/>
    <property type="project" value="UniProtKB-ARBA"/>
</dbReference>
<evidence type="ECO:0000313" key="18">
    <source>
        <dbReference type="Proteomes" id="UP001530377"/>
    </source>
</evidence>
<dbReference type="Proteomes" id="UP001530377">
    <property type="component" value="Unassembled WGS sequence"/>
</dbReference>
<dbReference type="InterPro" id="IPR043157">
    <property type="entry name" value="Dynein_AAA1S"/>
</dbReference>
<dbReference type="InterPro" id="IPR041658">
    <property type="entry name" value="AAA_lid_11"/>
</dbReference>
<dbReference type="InterPro" id="IPR035699">
    <property type="entry name" value="AAA_6"/>
</dbReference>
<dbReference type="SUPFAM" id="SSF52540">
    <property type="entry name" value="P-loop containing nucleoside triphosphate hydrolases"/>
    <property type="match status" value="4"/>
</dbReference>
<comment type="similarity">
    <text evidence="2">Belongs to the dynein heavy chain family.</text>
</comment>
<dbReference type="FunFam" id="1.20.920.20:FF:000001">
    <property type="entry name" value="dynein heavy chain 2, axonemal"/>
    <property type="match status" value="1"/>
</dbReference>
<feature type="domain" description="AAA+ ATPase" evidence="16">
    <location>
        <begin position="1876"/>
        <end position="2043"/>
    </location>
</feature>
<dbReference type="Gene3D" id="1.20.920.30">
    <property type="match status" value="1"/>
</dbReference>
<evidence type="ECO:0000256" key="15">
    <source>
        <dbReference type="SAM" id="Coils"/>
    </source>
</evidence>
<dbReference type="Gene3D" id="1.20.920.20">
    <property type="match status" value="1"/>
</dbReference>
<dbReference type="GO" id="GO:0005524">
    <property type="term" value="F:ATP binding"/>
    <property type="evidence" value="ECO:0007669"/>
    <property type="project" value="UniProtKB-KW"/>
</dbReference>
<gene>
    <name evidence="17" type="ORF">ACHAXA_008600</name>
</gene>
<dbReference type="Pfam" id="PF12775">
    <property type="entry name" value="AAA_7"/>
    <property type="match status" value="1"/>
</dbReference>
<dbReference type="GO" id="GO:1902850">
    <property type="term" value="P:microtubule cytoskeleton organization involved in mitosis"/>
    <property type="evidence" value="ECO:0007669"/>
    <property type="project" value="UniProtKB-ARBA"/>
</dbReference>
<dbReference type="Gene3D" id="3.40.50.300">
    <property type="entry name" value="P-loop containing nucleotide triphosphate hydrolases"/>
    <property type="match status" value="5"/>
</dbReference>
<name>A0ABD3SPE4_9STRA</name>
<dbReference type="Pfam" id="PF17852">
    <property type="entry name" value="Dynein_AAA_lid"/>
    <property type="match status" value="1"/>
</dbReference>
<keyword evidence="12" id="KW-0505">Motor protein</keyword>
<dbReference type="FunFam" id="3.40.50.300:FF:000049">
    <property type="entry name" value="Dynein, axonemal, heavy chain 5"/>
    <property type="match status" value="1"/>
</dbReference>
<dbReference type="FunFam" id="3.40.50.300:FF:000153">
    <property type="entry name" value="Dynein axonemal heavy chain 1"/>
    <property type="match status" value="1"/>
</dbReference>
<keyword evidence="18" id="KW-1185">Reference proteome</keyword>
<dbReference type="Pfam" id="PF18198">
    <property type="entry name" value="AAA_lid_11"/>
    <property type="match status" value="1"/>
</dbReference>
<dbReference type="GO" id="GO:0005930">
    <property type="term" value="C:axoneme"/>
    <property type="evidence" value="ECO:0007669"/>
    <property type="project" value="UniProtKB-SubCell"/>
</dbReference>
<dbReference type="Pfam" id="PF08393">
    <property type="entry name" value="DHC_N2"/>
    <property type="match status" value="1"/>
</dbReference>
<dbReference type="Gene3D" id="1.20.140.100">
    <property type="entry name" value="Dynein heavy chain, N-terminal domain 2"/>
    <property type="match status" value="1"/>
</dbReference>
<reference evidence="17 18" key="1">
    <citation type="submission" date="2024-10" db="EMBL/GenBank/DDBJ databases">
        <title>Updated reference genomes for cyclostephanoid diatoms.</title>
        <authorList>
            <person name="Roberts W.R."/>
            <person name="Alverson A.J."/>
        </authorList>
    </citation>
    <scope>NUCLEOTIDE SEQUENCE [LARGE SCALE GENOMIC DNA]</scope>
    <source>
        <strain evidence="17 18">AJA228-03</strain>
    </source>
</reference>
<keyword evidence="8" id="KW-0067">ATP-binding</keyword>
<dbReference type="Gene3D" id="1.10.8.710">
    <property type="match status" value="1"/>
</dbReference>
<dbReference type="InterPro" id="IPR042219">
    <property type="entry name" value="AAA_lid_11_sf"/>
</dbReference>
<protein>
    <recommendedName>
        <fullName evidence="3">Dynein heavy chain, cytoplasmic</fullName>
    </recommendedName>
</protein>
<dbReference type="Pfam" id="PF12777">
    <property type="entry name" value="MT"/>
    <property type="match status" value="1"/>
</dbReference>
<evidence type="ECO:0000256" key="4">
    <source>
        <dbReference type="ARBA" id="ARBA00022490"/>
    </source>
</evidence>
<dbReference type="GO" id="GO:0000070">
    <property type="term" value="P:mitotic sister chromatid segregation"/>
    <property type="evidence" value="ECO:0007669"/>
    <property type="project" value="UniProtKB-ARBA"/>
</dbReference>
<dbReference type="Gene3D" id="3.20.180.20">
    <property type="entry name" value="Dynein heavy chain, N-terminal domain 2"/>
    <property type="match status" value="1"/>
</dbReference>
<dbReference type="FunFam" id="3.40.50.300:FF:000996">
    <property type="entry name" value="Cytoplasmic dynein heavy chain"/>
    <property type="match status" value="1"/>
</dbReference>
<dbReference type="InterPro" id="IPR027417">
    <property type="entry name" value="P-loop_NTPase"/>
</dbReference>
<dbReference type="InterPro" id="IPR013602">
    <property type="entry name" value="Dynein_heavy_linker"/>
</dbReference>
<dbReference type="InterPro" id="IPR041228">
    <property type="entry name" value="Dynein_C"/>
</dbReference>
<dbReference type="GO" id="GO:0030286">
    <property type="term" value="C:dynein complex"/>
    <property type="evidence" value="ECO:0007669"/>
    <property type="project" value="UniProtKB-KW"/>
</dbReference>
<dbReference type="Gene3D" id="3.10.490.20">
    <property type="match status" value="1"/>
</dbReference>
<keyword evidence="14" id="KW-0966">Cell projection</keyword>
<keyword evidence="13" id="KW-0206">Cytoskeleton</keyword>
<dbReference type="Gene3D" id="1.10.287.2620">
    <property type="match status" value="1"/>
</dbReference>
<dbReference type="Gene3D" id="1.20.1270.280">
    <property type="match status" value="1"/>
</dbReference>
<sequence>MTQTLPRLREAVFISVFFETATFANAPRLVNTMVADSGQAAKFWDDARVRHVVQCVFSTYSKLSPGEKFDKLFRTEATSEILEQFFSSKNVKCILIPDNLKIVTTMPKMSKTKCLAISKTVDILTEANVHSCTFVDEISGMSSFENMELISTKVFLPVLFNQMNQMSWGNLTSRDITDCFHSFLSSSVILCGHVKGETRLPTPPYEGSCSLTESTNRIALLESSIITWTKQIKNVLKQDPEEQLKLGFHPTPDVEILFWKNKANNLNSIFDQLQNAETRRVLEALDGAKSTYCIAFARICKEVYAARLEANDNMKQLKALKKWVNKLMEDDFVNTSATFKPILHTIMLIWKHSVYYNTPSRLVILIREICNAIIDQACHFISGEQIFTYIKNEEANLVVDQLLLVLKVCGNFKSAYFHYKMRVANECPQNPWTIQNGALFARLDCFIERSNDILDLTKTIIQFSKLAKVEIGGTKGSTLTSTMQEIKDDFQTSVDAVKNLEYDIMDIKAVQFDNEYSKFRKFVKEIERRLAAVIGLALDDCETVYGRFKLVEIFDKQLLDRPIIQDEVEVKQIALIQSYGKDLKAIQEEFLKYRCSPPKETFRNLPPISGALTWCQGLIARAEIPMEKMQELDRNILDREEAKEVIKVQRAIISSFLDFERQKVKEWGHEVETITGAKLELHLLRRMEESRKLVTNFDPALVRLLREVKYFLLLGLSVPDSALRIFRSADTFRARTGNLDLIVNMNNSVLDSLLPVEKPLIDPYLAKIDETIQPGLDTLNWQSDGVTEFIEDSMVQVKIVHGILKTMKDNLGAIQNIVNKWDRPMIERKIKPMEKEEFERTFKSMQTSNFSKIKDDGDQIHALLNETNKVLKVSKGSVEWKCYVEFVNSVIISGLTSAILTSLEFLLDQINPESIRRDGRLPLFEIVLVIHGADGINFQPPLGHVASRIGMTDMIDNVIDSFFQTMTLFKRLDAEGTYVGEMHSDSAINNMLALISETIATNDNKCHDLRMNFDKYSYLWETDLTSYFKDFCDNATIITEHGTRLLDLDKFDKAIQKCVDAQTDVAKVQGSSDIGWLRIDIAPAKRDVSLFASKWINLFTSHMRGSIVATLSDLHKFMESVNQGLSRQVDESQGKQSDELMRAMSIIRDVRLKTDSVPELFGPQRDCVQILRRYGVDVSNDTVAGQTVQNFLEEAPLAWEAVVKKTFKKKENIMPMQMAALDALKLDLDQFYLSIRKFRGDFRSQAPFKFEGSCSTAFDVINSFTSKLDQLEVQIEKFREFEDLFELQPMTYPEIGESRSEIKQLILLWKFKEVVSSVHEGWGRELWHNVDAVDLEDKNKRLRKQLKEMGSANPAMKGWQVYRDIDDSMAVMATVLPLVNDLHADAIRERHWTALARVCNAKSIVPSDPKFTLCDMLLLKLDCRKQEIEDIIETAMKELKIEKKLTEIEGVWSVMELNYSRHKDTEIFIPRLSEEVVESMESHQMELQGIYGMGQFMEYFKDRVVQWQSRLRTVDDTLRMWLVVSRSWASLESIFLASADIRSQLPEDTKRFEGIDSEFKQLMKKAVLEINCVKVCSVEGRYELLKGMREKLEMCQKSLNQYLDIKKKIFPRFYFVSSIALLDILANGTNPRKILPYLGDCYDSLANLEFITLEDGKKSDKTVSKMIAKDGEEAPLYEHFTMEGEVESYLNRLTDLMRKSLKVILSDAIEKAVSWDIDIPRHEWLFNYPAQLCITGTQIYWTDETQLALEEYEGGQEDAVKRYLQVCNNRLSALIQLVLGDLSAADRTKIISIITMDVHSRDVVDGLIAQKTEGPNAFAWQKQMRLEWEQPTLDVNVKICDFSCKYFYEWVGNSGRLVITPLTDRCYITLTMALKLYLGGAPAGPAGTGKTETTKDLARALAVPCYVFNCSNQMNFQSIGDIFRGLAQTGAWGCFDEFNRIPIEVLSVVATQVKTIQDAIVKLSRPENREDKFKSAPAGTPPTIVGYFDFMGDTISLIPTCGFFITMNPGYAGRTELPENLKALFRSCAMIRPDFKLIQENMLMAEGFQTARALSVKFNTLYELSLALLSKQPHYDWGLRAVKSVLRVAGDMKRANPTMSEDQVLMRALRDFNTPKMPTQDIPIFLRLVNDLFPGLTVESKADEGLKANIVRVAKERGLQYDEVFVNKTCNFQELLNVRHSVMLLGPAGCAKTTIWKTLQGAHNLDKRKNTCVVETVNPKAVTGDELYGYMTLAKDWKDGVLSIIMRGMSKNFADQGFHDFQTCKWVVLDGDIDAVWIESMNTVMDDNKVLTLVSNERVPLSPAMRMVFEINSLKNATPATVSRAGILFINEIDVGWRPLVETWVHGRTNSTEKNNLPSLFDRYVDALVEMTRRGYKEVTSLRLINKVSTIIYLLEGLLPLVPEGRMTPETIEMLFAFSAMWAFGGPMIIDKTGDYRKKFSEEFSAKFGVKFPKDGLCFDYFYDPKLGEHVHWQSIVPKYSPVPIGTRPGETPFCELFVETVETVRITYLLDKLVRNGKYAMLVGNAGTGKTEIIKNYLDSLDKEKDCILSKNIVMSYYTTSFALQNELEGYIDKRSRNTFGPPMGKKMVFFIDDMNLPFVETYGTQNSIALLTQHMQYGSIFDRTDLGMRKQLMDIQYVAAMNPTSGSFEICERCQRHFATFAIAMPSQTDLNTIFASLFGGHMNTFQPVMQELTSKIVDAAIRVHEAVSAKFVPSAVRFMYNWNMRELTNIFQGCCLAKGDYYINPVMLARLFAHESHRVYADRLVTEDEVETFHGIFDDIVKSCLVGPSITAEDLFAPNNVFTNFVTTSDGSYLPVPSMEKLKSVLDAKLVEYNDNNAIMDLVLFKQAILHIARINRVIQNPGGNAMLVGVGGSGKQSLCRLAAFLSGSEVRQISVTSNYGVEDLKEQLRSIYTATGVRGKQTVFLMTDAQIVNEKFLVYINGMITSGWIPDLFPKEDLENILGSIANEAKALGVPDNPEARTNYFVSKVKKNLHVVLAFSPVGDTFRIRARRFPGLVNNTVIDQFHSWPRDALVSVAERFLQDMDISGSLDIRSNLAMHMAEEHLSVAKMSRHYLETQRRYNYVTPKSYLELISFFKYLLGNKQADLQRFIDRLDVGLSTLRKTAQDVAELQKDLKITMEKVAEKKVMTDKLIKEMSIQQADAQVQEEGAQQEAKKANEESQKAMIIETEAEKELGAAKPAMEAAAAAVDCLSKAMLSELKNLGKPPAGVDKVTNTCLILIEKEYNEKKFTWNRAKAMMQNVDSFKAKLSEFKGEDITEQEIALLKPYIDDADFTPEKMSSKSAAAANLCTWVVNIYNFNRIYVNVKPLMDSLQAARESKAAAINSLEAARRKVAEVQQQLSILNEKYTEAVREKKVVEDQAAVLTTRADLAQRLVGGLASENVRWGKEIERLKCNATTLVGDCMLAAGFVSYVGAFDKDLREQLWKIQWSADLKNRGIPMTVGSDPLEILSDEGKKAKMISEGLPSDRVSLENGAVLTNCKRWPLLIDPQAQAIKWLMKKEEGNLDVIQLTQKNWLKVLVKAITNGRCVIIENIGTEIDPLLDPVLSRSIYKKGRGLFLKLGGEEVEYDPGFQLYLQTKLNNPHYKPEISAQCTLINFIATERGLEDQLLAKVVELERPDLEEKARALTAAAVNYQIQLVQLEDDLLERLANAPEDILSDVPLIEGLEATKKTAHEISNAVESGKITQKEVEQAREAYRPQASEGAMLYFLLTKLCVINHMYQYSLDSFMYFFKKSVCTAPAKDDLQERVLSLRDSLRITVFTWVSRGLFERHKLIFLAQLTFNLIKRGIVGSDWNEAQFQFLIRAPTTPKPNPLDWLPDSAWTATAALADIDEFGKFTSDLVEAAPRFREWFNSLAPEDEKLPLDWAGLDRQPFQKMLVVRCLRPDRMTSALTSFIRNILPDGSSYIECDSRLSNLQILDSCLAESTPKTPIYFILSPGANIVADIDKKAAEYGLQRGVSYHNVSMGQGQDVVAMSCLETAHRNGHWVILNNVHLMPKWLIELEKKLDEYALEGSHDKFRVFLTSDPSNTVPIGILNRCIKLTSEPPAGLKANLKRAWGFFAKDYIDEADSKTKSILFGLCHFHSILMERKQFGPMGYNMKYPFSIGDLRDSAKCLQNYMDNIGGGKIPWEDLKYIFGEIMYGGHIVNDFDRLLANEYLNFYMKDELLDEMELYPFADDEKGVSFLSPAPTSFEKYILHIDKNLTCDTPIAFGLHPNAEIDFRTQQSNTMFSTLLDLQPKGALSGEGAATPQQVASATANELLEKFEEKSFDVEDLIKNLDEIGPYQNVFIQEMDVMNVLLAEIRRSIKELQLGFAGELTMSEAMEELVTALYLDRVPASWAKKAWPSKLSLGLWVKNFSDRLSQLEEWMINPSEIPKVTWISGLVNPTSFLTAICQVAAQKNQWELDKLVTFTRVTKMMTPDEVDGISRDGAYITGLSLQGASIDIASGQIQKSRPKEIFCKMPIIHVKAVTRDKANVGGIYSCPVYMTEQRGPTWYFNAQLRTSSPPARWTLAGVALIGETSG</sequence>
<keyword evidence="5" id="KW-0493">Microtubule</keyword>
<dbReference type="InterPro" id="IPR013594">
    <property type="entry name" value="Dynein_heavy_tail"/>
</dbReference>
<dbReference type="Pfam" id="PF12780">
    <property type="entry name" value="AAA_8"/>
    <property type="match status" value="1"/>
</dbReference>
<dbReference type="FunFam" id="1.10.287.2620:FF:000001">
    <property type="entry name" value="Cytoplasmic dynein heavy chain 1"/>
    <property type="match status" value="1"/>
</dbReference>
<evidence type="ECO:0000256" key="9">
    <source>
        <dbReference type="ARBA" id="ARBA00023017"/>
    </source>
</evidence>
<dbReference type="GO" id="GO:0005938">
    <property type="term" value="C:cell cortex"/>
    <property type="evidence" value="ECO:0007669"/>
    <property type="project" value="UniProtKB-ARBA"/>
</dbReference>
<feature type="coiled-coil region" evidence="15">
    <location>
        <begin position="3334"/>
        <end position="3385"/>
    </location>
</feature>
<dbReference type="Pfam" id="PF12781">
    <property type="entry name" value="AAA_9"/>
    <property type="match status" value="1"/>
</dbReference>
<evidence type="ECO:0000256" key="5">
    <source>
        <dbReference type="ARBA" id="ARBA00022701"/>
    </source>
</evidence>
<dbReference type="Gene3D" id="1.10.8.1220">
    <property type="match status" value="1"/>
</dbReference>
<dbReference type="Pfam" id="PF17857">
    <property type="entry name" value="AAA_lid_1"/>
    <property type="match status" value="1"/>
</dbReference>
<dbReference type="InterPro" id="IPR042228">
    <property type="entry name" value="Dynein_linker_3"/>
</dbReference>
<keyword evidence="10 15" id="KW-0175">Coiled coil</keyword>
<dbReference type="Gene3D" id="1.10.8.720">
    <property type="entry name" value="Region D6 of dynein motor"/>
    <property type="match status" value="1"/>
</dbReference>
<dbReference type="FunFam" id="1.20.140.100:FF:000001">
    <property type="entry name" value="dynein heavy chain 17, axonemal"/>
    <property type="match status" value="1"/>
</dbReference>
<dbReference type="FunFam" id="1.20.58.1120:FF:000001">
    <property type="entry name" value="dynein heavy chain 2, axonemal"/>
    <property type="match status" value="1"/>
</dbReference>
<dbReference type="PANTHER" id="PTHR46532:SF11">
    <property type="entry name" value="DYNEIN AXONEMAL HEAVY CHAIN 12"/>
    <property type="match status" value="1"/>
</dbReference>
<dbReference type="Gene3D" id="1.20.58.1120">
    <property type="match status" value="1"/>
</dbReference>
<accession>A0ABD3SPE4</accession>
<dbReference type="FunFam" id="3.40.50.300:FF:002141">
    <property type="entry name" value="Dynein heavy chain"/>
    <property type="match status" value="1"/>
</dbReference>
<keyword evidence="11" id="KW-0969">Cilium</keyword>
<dbReference type="InterPro" id="IPR003593">
    <property type="entry name" value="AAA+_ATPase"/>
</dbReference>
<dbReference type="InterPro" id="IPR024743">
    <property type="entry name" value="Dynein_HC_stalk"/>
</dbReference>
<evidence type="ECO:0000256" key="3">
    <source>
        <dbReference type="ARBA" id="ARBA00022197"/>
    </source>
</evidence>
<keyword evidence="6" id="KW-0677">Repeat</keyword>
<organism evidence="17 18">
    <name type="scientific">Cyclostephanos tholiformis</name>
    <dbReference type="NCBI Taxonomy" id="382380"/>
    <lineage>
        <taxon>Eukaryota</taxon>
        <taxon>Sar</taxon>
        <taxon>Stramenopiles</taxon>
        <taxon>Ochrophyta</taxon>
        <taxon>Bacillariophyta</taxon>
        <taxon>Coscinodiscophyceae</taxon>
        <taxon>Thalassiosirophycidae</taxon>
        <taxon>Stephanodiscales</taxon>
        <taxon>Stephanodiscaceae</taxon>
        <taxon>Cyclostephanos</taxon>
    </lineage>
</organism>
<dbReference type="InterPro" id="IPR004273">
    <property type="entry name" value="Dynein_heavy_D6_P-loop"/>
</dbReference>
<dbReference type="Pfam" id="PF18199">
    <property type="entry name" value="Dynein_C"/>
    <property type="match status" value="1"/>
</dbReference>
<feature type="coiled-coil region" evidence="15">
    <location>
        <begin position="3125"/>
        <end position="3184"/>
    </location>
</feature>
<dbReference type="GO" id="GO:0008569">
    <property type="term" value="F:minus-end-directed microtubule motor activity"/>
    <property type="evidence" value="ECO:0007669"/>
    <property type="project" value="UniProtKB-ARBA"/>
</dbReference>
<feature type="domain" description="AAA+ ATPase" evidence="16">
    <location>
        <begin position="2517"/>
        <end position="2671"/>
    </location>
</feature>
<dbReference type="InterPro" id="IPR041589">
    <property type="entry name" value="DNAH3_AAA_lid_1"/>
</dbReference>
<dbReference type="InterPro" id="IPR026983">
    <property type="entry name" value="DHC"/>
</dbReference>
<evidence type="ECO:0000256" key="14">
    <source>
        <dbReference type="ARBA" id="ARBA00023273"/>
    </source>
</evidence>
<dbReference type="FunFam" id="1.10.8.1220:FF:000001">
    <property type="entry name" value="Dynein axonemal heavy chain 5"/>
    <property type="match status" value="1"/>
</dbReference>
<dbReference type="GO" id="GO:0030473">
    <property type="term" value="P:nuclear migration along microtubule"/>
    <property type="evidence" value="ECO:0007669"/>
    <property type="project" value="UniProtKB-ARBA"/>
</dbReference>
<evidence type="ECO:0000256" key="11">
    <source>
        <dbReference type="ARBA" id="ARBA00023069"/>
    </source>
</evidence>
<evidence type="ECO:0000259" key="16">
    <source>
        <dbReference type="SMART" id="SM00382"/>
    </source>
</evidence>
<keyword evidence="9" id="KW-0243">Dynein</keyword>
<comment type="subcellular location">
    <subcellularLocation>
        <location evidence="1">Cytoplasm</location>
        <location evidence="1">Cytoskeleton</location>
        <location evidence="1">Cilium axoneme</location>
    </subcellularLocation>
</comment>
<dbReference type="Gene3D" id="1.10.472.130">
    <property type="match status" value="1"/>
</dbReference>
<comment type="caution">
    <text evidence="17">The sequence shown here is derived from an EMBL/GenBank/DDBJ whole genome shotgun (WGS) entry which is preliminary data.</text>
</comment>
<keyword evidence="4" id="KW-0963">Cytoplasm</keyword>
<dbReference type="InterPro" id="IPR035706">
    <property type="entry name" value="AAA_9"/>
</dbReference>
<dbReference type="InterPro" id="IPR041466">
    <property type="entry name" value="Dynein_AAA5_ext"/>
</dbReference>
<evidence type="ECO:0000256" key="6">
    <source>
        <dbReference type="ARBA" id="ARBA00022737"/>
    </source>
</evidence>
<dbReference type="FunFam" id="3.10.490.20:FF:000006">
    <property type="entry name" value="Dynein axonemal heavy chain 10"/>
    <property type="match status" value="1"/>
</dbReference>
<evidence type="ECO:0000256" key="2">
    <source>
        <dbReference type="ARBA" id="ARBA00008887"/>
    </source>
</evidence>
<evidence type="ECO:0000256" key="8">
    <source>
        <dbReference type="ARBA" id="ARBA00022840"/>
    </source>
</evidence>
<dbReference type="Pfam" id="PF03028">
    <property type="entry name" value="Dynein_heavy"/>
    <property type="match status" value="1"/>
</dbReference>
<feature type="domain" description="AAA+ ATPase" evidence="16">
    <location>
        <begin position="2178"/>
        <end position="2398"/>
    </location>
</feature>
<evidence type="ECO:0000256" key="1">
    <source>
        <dbReference type="ARBA" id="ARBA00004430"/>
    </source>
</evidence>
<evidence type="ECO:0000256" key="7">
    <source>
        <dbReference type="ARBA" id="ARBA00022741"/>
    </source>
</evidence>
<dbReference type="Gene3D" id="6.10.140.1060">
    <property type="match status" value="1"/>
</dbReference>
<evidence type="ECO:0000256" key="12">
    <source>
        <dbReference type="ARBA" id="ARBA00023175"/>
    </source>
</evidence>
<dbReference type="InterPro" id="IPR043160">
    <property type="entry name" value="Dynein_C_barrel"/>
</dbReference>
<dbReference type="Pfam" id="PF12774">
    <property type="entry name" value="AAA_6"/>
    <property type="match status" value="1"/>
</dbReference>
<dbReference type="InterPro" id="IPR042222">
    <property type="entry name" value="Dynein_2_N"/>
</dbReference>
<proteinExistence type="inferred from homology"/>
<evidence type="ECO:0000313" key="17">
    <source>
        <dbReference type="EMBL" id="KAL3826392.1"/>
    </source>
</evidence>
<evidence type="ECO:0000256" key="10">
    <source>
        <dbReference type="ARBA" id="ARBA00023054"/>
    </source>
</evidence>
<evidence type="ECO:0000256" key="13">
    <source>
        <dbReference type="ARBA" id="ARBA00023212"/>
    </source>
</evidence>
<dbReference type="Pfam" id="PF08385">
    <property type="entry name" value="DHC_N1"/>
    <property type="match status" value="1"/>
</dbReference>
<keyword evidence="7" id="KW-0547">Nucleotide-binding</keyword>
<dbReference type="InterPro" id="IPR024317">
    <property type="entry name" value="Dynein_heavy_chain_D4_dom"/>
</dbReference>
<dbReference type="PANTHER" id="PTHR46532">
    <property type="entry name" value="MALE FERTILITY FACTOR KL5"/>
    <property type="match status" value="1"/>
</dbReference>
<dbReference type="EMBL" id="JALLPB020000022">
    <property type="protein sequence ID" value="KAL3826392.1"/>
    <property type="molecule type" value="Genomic_DNA"/>
</dbReference>